<gene>
    <name evidence="1" type="ORF">ACHHYP_09149</name>
</gene>
<dbReference type="AlphaFoldDB" id="A0A1V9ZJF5"/>
<name>A0A1V9ZJF5_ACHHY</name>
<dbReference type="EMBL" id="JNBR01000090">
    <property type="protein sequence ID" value="OQR98123.1"/>
    <property type="molecule type" value="Genomic_DNA"/>
</dbReference>
<reference evidence="1 2" key="1">
    <citation type="journal article" date="2014" name="Genome Biol. Evol.">
        <title>The secreted proteins of Achlya hypogyna and Thraustotheca clavata identify the ancestral oomycete secretome and reveal gene acquisitions by horizontal gene transfer.</title>
        <authorList>
            <person name="Misner I."/>
            <person name="Blouin N."/>
            <person name="Leonard G."/>
            <person name="Richards T.A."/>
            <person name="Lane C.E."/>
        </authorList>
    </citation>
    <scope>NUCLEOTIDE SEQUENCE [LARGE SCALE GENOMIC DNA]</scope>
    <source>
        <strain evidence="1 2">ATCC 48635</strain>
    </source>
</reference>
<comment type="caution">
    <text evidence="1">The sequence shown here is derived from an EMBL/GenBank/DDBJ whole genome shotgun (WGS) entry which is preliminary data.</text>
</comment>
<proteinExistence type="predicted"/>
<organism evidence="1 2">
    <name type="scientific">Achlya hypogyna</name>
    <name type="common">Oomycete</name>
    <name type="synonym">Protoachlya hypogyna</name>
    <dbReference type="NCBI Taxonomy" id="1202772"/>
    <lineage>
        <taxon>Eukaryota</taxon>
        <taxon>Sar</taxon>
        <taxon>Stramenopiles</taxon>
        <taxon>Oomycota</taxon>
        <taxon>Saprolegniomycetes</taxon>
        <taxon>Saprolegniales</taxon>
        <taxon>Achlyaceae</taxon>
        <taxon>Achlya</taxon>
    </lineage>
</organism>
<dbReference type="OrthoDB" id="416119at2759"/>
<dbReference type="Proteomes" id="UP000243579">
    <property type="component" value="Unassembled WGS sequence"/>
</dbReference>
<evidence type="ECO:0000313" key="1">
    <source>
        <dbReference type="EMBL" id="OQR98123.1"/>
    </source>
</evidence>
<sequence>MLAMVERFCPLSGFKLNKEMTEILTFAALPPPLVQYVVPTSRPTKALGLLVAPDLAPHARFDYVFKRFLERLLLWSHRAHTLVGKVVILQAVCLPLLWYQLAYVAPVKSQADKIDRAMLQFLHNEPITGIPAKHFRSISQDVVFLPKAQAGLGLVRAMETWTTRLKALMLRVVQATSTPDGNIPAWTQPGVALLSHHYHPWGTFTDLLFADGNLVTIKKLLDDPQLPRRWKPMLNEWFHCRVAAWPRPWTNNAMIEHQAVWHNALLPAAVAVGQLQVGYNRRYALQVAGLGYTHVNQLQPTPTLAEGLVAAIIRRSPFRRLSKKFRDWTKVLAGIAHALGAGCQPTEQPPPTKDVQHPRWLVQLRGRTLLLASAPRQWFCRPPRHKGQQSPMKTNHLMLAPDHYTAPEHVAAAAALRQPKHIHPKYSDSVYRVVLGALALRYRLSRFMDVPATCLFCTAPETYEHLLLDCIYMQDTWNSLQPLTSALGLQRPTTLSGILFDNYQ</sequence>
<protein>
    <recommendedName>
        <fullName evidence="3">Reverse transcriptase zinc-binding domain-containing protein</fullName>
    </recommendedName>
</protein>
<keyword evidence="2" id="KW-1185">Reference proteome</keyword>
<accession>A0A1V9ZJF5</accession>
<evidence type="ECO:0008006" key="3">
    <source>
        <dbReference type="Google" id="ProtNLM"/>
    </source>
</evidence>
<evidence type="ECO:0000313" key="2">
    <source>
        <dbReference type="Proteomes" id="UP000243579"/>
    </source>
</evidence>